<dbReference type="SUPFAM" id="SSF53474">
    <property type="entry name" value="alpha/beta-Hydrolases"/>
    <property type="match status" value="1"/>
</dbReference>
<evidence type="ECO:0000313" key="2">
    <source>
        <dbReference type="Proteomes" id="UP000061839"/>
    </source>
</evidence>
<gene>
    <name evidence="1" type="ORF">UM93_09735</name>
</gene>
<dbReference type="HOGENOM" id="CLU_1077154_0_0_11"/>
<organism evidence="1 2">
    <name type="scientific">Psychromicrobium lacuslunae</name>
    <dbReference type="NCBI Taxonomy" id="1618207"/>
    <lineage>
        <taxon>Bacteria</taxon>
        <taxon>Bacillati</taxon>
        <taxon>Actinomycetota</taxon>
        <taxon>Actinomycetes</taxon>
        <taxon>Micrococcales</taxon>
        <taxon>Micrococcaceae</taxon>
        <taxon>Psychromicrobium</taxon>
    </lineage>
</organism>
<dbReference type="OrthoDB" id="3689331at2"/>
<accession>A0A0D4BZH0</accession>
<dbReference type="PATRIC" id="fig|1618207.4.peg.1971"/>
<keyword evidence="2" id="KW-1185">Reference proteome</keyword>
<evidence type="ECO:0000313" key="1">
    <source>
        <dbReference type="EMBL" id="AJT41723.1"/>
    </source>
</evidence>
<sequence length="253" mass="27886">MTSARLGEEELNAEQLRGQHWLFLAPYLPSWDQGAFFEPLAALLRERGHRINFVDTVEPVGKSVHDFAALVAYWRARIDFSEFDLLAGNALGGAVLQALLEDSGVHLPVVLFSSPTVADPVLVGKLNAIVELNRSGNAEAAHQLLTQLIAPGTTGSAPLVESNEAQLTESSSRSNPRTEALSFFQGLELSGAVANYDGRILSIVGELSQLVTREHLRRREQDQSLEVARAGMRAHQQEPEFLREKIEQFINEH</sequence>
<dbReference type="InterPro" id="IPR029058">
    <property type="entry name" value="AB_hydrolase_fold"/>
</dbReference>
<dbReference type="STRING" id="1618207.UM93_09735"/>
<dbReference type="Gene3D" id="3.40.50.1820">
    <property type="entry name" value="alpha/beta hydrolase"/>
    <property type="match status" value="1"/>
</dbReference>
<protein>
    <recommendedName>
        <fullName evidence="3">Alpha/beta hydrolase</fullName>
    </recommendedName>
</protein>
<evidence type="ECO:0008006" key="3">
    <source>
        <dbReference type="Google" id="ProtNLM"/>
    </source>
</evidence>
<dbReference type="KEGG" id="ari:UM93_09735"/>
<dbReference type="Proteomes" id="UP000061839">
    <property type="component" value="Chromosome"/>
</dbReference>
<reference evidence="1 2" key="1">
    <citation type="journal article" date="2015" name="Genome Announc.">
        <title>Complete Genome Sequencing of Protease-Producing Novel Arthrobacter sp. Strain IHBB 11108 Using PacBio Single-Molecule Real-Time Sequencing Technology.</title>
        <authorList>
            <person name="Kiran S."/>
            <person name="Swarnkar M.K."/>
            <person name="Pal M."/>
            <person name="Thakur R."/>
            <person name="Tewari R."/>
            <person name="Singh A.K."/>
            <person name="Gulati A."/>
        </authorList>
    </citation>
    <scope>NUCLEOTIDE SEQUENCE [LARGE SCALE GENOMIC DNA]</scope>
    <source>
        <strain evidence="1 2">IHBB 11108</strain>
    </source>
</reference>
<proteinExistence type="predicted"/>
<dbReference type="EMBL" id="CP011005">
    <property type="protein sequence ID" value="AJT41723.1"/>
    <property type="molecule type" value="Genomic_DNA"/>
</dbReference>
<dbReference type="RefSeq" id="WP_045075277.1">
    <property type="nucleotide sequence ID" value="NZ_CP011005.1"/>
</dbReference>
<name>A0A0D4BZH0_9MICC</name>
<dbReference type="AlphaFoldDB" id="A0A0D4BZH0"/>